<dbReference type="SUPFAM" id="SSF51735">
    <property type="entry name" value="NAD(P)-binding Rossmann-fold domains"/>
    <property type="match status" value="1"/>
</dbReference>
<dbReference type="PANTHER" id="PTHR43157:SF31">
    <property type="entry name" value="PHOSPHATIDYLINOSITOL-GLYCAN BIOSYNTHESIS CLASS F PROTEIN"/>
    <property type="match status" value="1"/>
</dbReference>
<evidence type="ECO:0000313" key="2">
    <source>
        <dbReference type="EMBL" id="GHO60846.1"/>
    </source>
</evidence>
<dbReference type="InterPro" id="IPR002347">
    <property type="entry name" value="SDR_fam"/>
</dbReference>
<keyword evidence="1" id="KW-0560">Oxidoreductase</keyword>
<name>A0ABQ3V6I6_9CHLR</name>
<dbReference type="Gene3D" id="3.40.50.720">
    <property type="entry name" value="NAD(P)-binding Rossmann-like Domain"/>
    <property type="match status" value="1"/>
</dbReference>
<gene>
    <name evidence="2" type="ORF">KSB_93210</name>
</gene>
<dbReference type="PANTHER" id="PTHR43157">
    <property type="entry name" value="PHOSPHATIDYLINOSITOL-GLYCAN BIOSYNTHESIS CLASS F PROTEIN-RELATED"/>
    <property type="match status" value="1"/>
</dbReference>
<dbReference type="CDD" id="cd05327">
    <property type="entry name" value="retinol-DH_like_SDR_c_like"/>
    <property type="match status" value="1"/>
</dbReference>
<comment type="caution">
    <text evidence="2">The sequence shown here is derived from an EMBL/GenBank/DDBJ whole genome shotgun (WGS) entry which is preliminary data.</text>
</comment>
<dbReference type="RefSeq" id="WP_201376878.1">
    <property type="nucleotide sequence ID" value="NZ_BNJG01000007.1"/>
</dbReference>
<dbReference type="InterPro" id="IPR036291">
    <property type="entry name" value="NAD(P)-bd_dom_sf"/>
</dbReference>
<sequence length="290" mass="31317">MQTHMSGKICIITGANSGIGKVAARELAKMGATVVLICRSRDKGEAAQQEIKAASGSNAVDLLLADLSSQQSIRQVVEQFKKRYTQLHVLLNNAGAMFPSRRESVDGIEMSLAVNHIAPFLFINLLLDTLRASEPARIVNVNSGAHFSGKINFDDLQSQKKYGGLDLQAYSQSKLANLLVTYELARRLKDTSVTVNALHPGFVATNISQNAAPGPLKPFMSVVGRFMGINVDAGAKTSIYLASSPEVEGVSGKYFVKCAPVTSSKLSYDEALQKRMWEVSEELTKAAVHS</sequence>
<keyword evidence="3" id="KW-1185">Reference proteome</keyword>
<evidence type="ECO:0000313" key="3">
    <source>
        <dbReference type="Proteomes" id="UP000654345"/>
    </source>
</evidence>
<dbReference type="EMBL" id="BNJG01000007">
    <property type="protein sequence ID" value="GHO60846.1"/>
    <property type="molecule type" value="Genomic_DNA"/>
</dbReference>
<evidence type="ECO:0000256" key="1">
    <source>
        <dbReference type="ARBA" id="ARBA00023002"/>
    </source>
</evidence>
<proteinExistence type="predicted"/>
<dbReference type="Pfam" id="PF00106">
    <property type="entry name" value="adh_short"/>
    <property type="match status" value="1"/>
</dbReference>
<organism evidence="2 3">
    <name type="scientific">Ktedonobacter robiniae</name>
    <dbReference type="NCBI Taxonomy" id="2778365"/>
    <lineage>
        <taxon>Bacteria</taxon>
        <taxon>Bacillati</taxon>
        <taxon>Chloroflexota</taxon>
        <taxon>Ktedonobacteria</taxon>
        <taxon>Ktedonobacterales</taxon>
        <taxon>Ktedonobacteraceae</taxon>
        <taxon>Ktedonobacter</taxon>
    </lineage>
</organism>
<accession>A0ABQ3V6I6</accession>
<protein>
    <submittedName>
        <fullName evidence="2">Short-chain dehydrogenase</fullName>
    </submittedName>
</protein>
<reference evidence="2 3" key="1">
    <citation type="journal article" date="2021" name="Int. J. Syst. Evol. Microbiol.">
        <title>Reticulibacter mediterranei gen. nov., sp. nov., within the new family Reticulibacteraceae fam. nov., and Ktedonospora formicarum gen. nov., sp. nov., Ktedonobacter robiniae sp. nov., Dictyobacter formicarum sp. nov. and Dictyobacter arantiisoli sp. nov., belonging to the class Ktedonobacteria.</title>
        <authorList>
            <person name="Yabe S."/>
            <person name="Zheng Y."/>
            <person name="Wang C.M."/>
            <person name="Sakai Y."/>
            <person name="Abe K."/>
            <person name="Yokota A."/>
            <person name="Donadio S."/>
            <person name="Cavaletti L."/>
            <person name="Monciardini P."/>
        </authorList>
    </citation>
    <scope>NUCLEOTIDE SEQUENCE [LARGE SCALE GENOMIC DNA]</scope>
    <source>
        <strain evidence="2 3">SOSP1-30</strain>
    </source>
</reference>
<dbReference type="Proteomes" id="UP000654345">
    <property type="component" value="Unassembled WGS sequence"/>
</dbReference>
<dbReference type="PRINTS" id="PR00081">
    <property type="entry name" value="GDHRDH"/>
</dbReference>